<feature type="compositionally biased region" description="Low complexity" evidence="2">
    <location>
        <begin position="7"/>
        <end position="18"/>
    </location>
</feature>
<feature type="domain" description="Ricin B lectin" evidence="3">
    <location>
        <begin position="957"/>
        <end position="1083"/>
    </location>
</feature>
<evidence type="ECO:0000313" key="4">
    <source>
        <dbReference type="EMBL" id="MBG6134501.1"/>
    </source>
</evidence>
<dbReference type="InterPro" id="IPR022385">
    <property type="entry name" value="Rhs_assc_core"/>
</dbReference>
<dbReference type="PROSITE" id="PS50231">
    <property type="entry name" value="RICIN_B_LECTIN"/>
    <property type="match status" value="2"/>
</dbReference>
<dbReference type="InterPro" id="IPR035992">
    <property type="entry name" value="Ricin_B-like_lectins"/>
</dbReference>
<proteinExistence type="predicted"/>
<evidence type="ECO:0000256" key="2">
    <source>
        <dbReference type="SAM" id="MobiDB-lite"/>
    </source>
</evidence>
<dbReference type="NCBIfam" id="TIGR01643">
    <property type="entry name" value="YD_repeat_2x"/>
    <property type="match status" value="3"/>
</dbReference>
<dbReference type="PANTHER" id="PTHR32305">
    <property type="match status" value="1"/>
</dbReference>
<dbReference type="Gene3D" id="2.180.10.10">
    <property type="entry name" value="RHS repeat-associated core"/>
    <property type="match status" value="2"/>
</dbReference>
<keyword evidence="5" id="KW-1185">Reference proteome</keyword>
<gene>
    <name evidence="4" type="ORF">IW245_000695</name>
</gene>
<dbReference type="RefSeq" id="WP_197001735.1">
    <property type="nucleotide sequence ID" value="NZ_BONS01000027.1"/>
</dbReference>
<dbReference type="Pfam" id="PF00652">
    <property type="entry name" value="Ricin_B_lectin"/>
    <property type="match status" value="2"/>
</dbReference>
<dbReference type="SUPFAM" id="SSF52309">
    <property type="entry name" value="N-(deoxy)ribosyltransferase-like"/>
    <property type="match status" value="1"/>
</dbReference>
<evidence type="ECO:0000256" key="1">
    <source>
        <dbReference type="ARBA" id="ARBA00022737"/>
    </source>
</evidence>
<sequence length="2358" mass="247519">MSEKSVAVRPVAGRGAAPSEGPVPLVDHKDVPAGGAGSVTVSADAAGAVVGGLSIAAAPVQVAVEPRKTQGSLAQPVERPAASPSSVRVEVADQKVARAAGVAGVVLSVARADGAASTGPTRLRLDYSGWAKAFGADYANRLRLYALPACALKTPERRECQTRTDLGAVNAGGALTAEVGVPATSTTADGSTGAGPAGRLRSGAGTMGLRSEAAPAAAPMVLAAAASSSSAAGSFTQTSLSQASSWAAGSSGGGFSYTYPLSVPPGVGGPVPNLALAYSSSATDAETLAANGQTSWLGEGFDLSGGGFIERSYRSCDQQGYVATVSCWMGENASMVFNGRSQSLVFDKASSMWRAGDDSGLRVERLYDATSGSGALNGEYWKVTTTDGAAYYFGRHKRYATDTAVTNSVQTEVVFGLNAGDPCYVANNPGWSGCRQAYRWNLDYVVDPRGNSMTYFYSKYSGYSQVAISSNIWQYDLAANLDHIDYGTRAGSEGSGSAPARVDFAAVNRCGQVTCVDADYWDTPLDLYCGSASSCPNTPSPVFFNKYRLAQISTKVLSGGSYRNVDVWSFSHAWPGTPSVLGNTTGGDASPNMWLRTIFHTGYAADGAGADAPAVWLGAGPGSSGAWQSYALANRVSYGSNIGVGALFHYRLGFIDYGTGSNTLVTYAGAECPNQGAMPLPDANPYRCFQQWIKPQIAAPDFAWFQKYVVTQVVDRDLVGASPDEVTSYAYSTAGTSDTALWRHDAGEAVPLANRTWSQWAGYPTVTTTHGAAGGPQTVSRALYHRGFNGDGMASGDWTSRAWGARKVGLVTPVLPASGISGQAGMLAGAGGMCLNVVAGATTNGTLVSVDPCTGGPEQVWVRKTNTPTTQLVNPQSGRCLSYDPANTANTSIMSLWDCGNGTGQQWQYQSDGSWKNPTSGRCLSPSDAGSNPHATAWLWDCTQAPNQRWTPRADGGWTVNQANRCVDVANAGTANGTAVQVYDCHGGTNQIWQPQPNGTLLNPVSGRCLTVNDSGGTPKGRPAYLWDCNTPLTGQIFIPQTNGTVKNPNSGLCLDPTTNPLRNAPLQVTDCTGAPTQQWTTRVEDTAGLDGALRETDQLDGAQVSASTINVTTTKVNATRPAAGSGGPDVTARQTLNTATRTRTWIAATGTWRQTGTDTAYDAYSLPTDVTNYGDFAVTDDDTCTHTDYARDTAAKYLINFPSQAVTTTCGQVSGDGDVLAGTQTLYDGGALNVAPTKGLANRTNALADLVAGVRTWKQSGRAGYDANGRVVDSWDALDRHTGTAYTPATGGPVTSMAVTNNAGWTTTSTIEPGRGQPTSVVDANGKKTQATLDPLGRVTAAWAPGRTPGTDTPNTAFSYVVTGSAAPYVKTSRLGPAGNTYDSYAILDGRLRARQSQTPVQDGTRSISDTAYDSAGRAFKTSSFKNNTSGPSGTLVGFNDADIASQNRITFDGLGRVATNQLFAWGYEQPAYRTTTSYDGDRVTVTPPAGGTATTTFLDARGRTTTVRQFLGNLPAGGFQDSTYGYDRLGRPRWQKDVDGNTWNTTYDLRGRVKAKTDPDAGTTTPTYDDAGQLSGVTDGRGAAVAYKYDVLGRKTLVKNATTGVTLASWTFDNLLKGQLDSSSRFEGADEYKTSVTGYDNGYRPTGTSVTVPNSAGTLAGTYNTSLTYTADGQVYQIGYPAAGGLAAETVSNTYNTIGQLIGVAGTTGYSDRYLSDVWYYHDGGISQRTLGDPATGKRVKVTTLRDDVTLRTTSNQVHTEHPGGPDTWDQQLVEAYSYDPAGNVKGLRETVTGTTGGNPWGTVPTGTVSQQCFTYDGLRRMTEAWTTTADTCQASPSTGVTGGPDPYWTSYTFERTGGRLTETKHAVTGGPVTSDTVRTNYTPAAQATRPHTVTRTDTTVGGGASATTDTYSYDDAGNTKTHNGYTYTYNELGKLSTVTNSSGPTTSFVYDADGNRILRKDSTGTTLYLGGTELHADTPTSAVTCVRTYSTGAVRTAGGLTWMTADHHGTAQTTINASTLALTRRKTDPYGNPRGTAPTSWPDQKGFVGGAMDADTGLTHLGARDYDPKTGRFTTVDPLFDSKNPQSWNGYSYAGGNPVTMSDPDGRRAVDPDTGRADDRNACGARTVETLQQINRVVTARLRTAARKGENDDGVLSFGKKAAAVAGAAGASRYVTAPDAAYFWSGRTYEPNGSFVDAGPGSVADGIASRNGGITLEMLMKQRGIVLPPWDAGNPDVVRAWEQASAEYAAHASGHVRVVLGENLRGGNIWDTEEYDRLMSNPKVTKITVIGLDGKEQGSFDINRMAATAESAAQAEMIAAEEIAMAEAAALAEERAIFLLEELAFVSEEVGDGAE</sequence>
<name>A0A8J7GBL8_9ACTN</name>
<comment type="caution">
    <text evidence="4">The sequence shown here is derived from an EMBL/GenBank/DDBJ whole genome shotgun (WGS) entry which is preliminary data.</text>
</comment>
<dbReference type="PANTHER" id="PTHR32305:SF17">
    <property type="entry name" value="TRNA NUCLEASE WAPA"/>
    <property type="match status" value="1"/>
</dbReference>
<evidence type="ECO:0000313" key="5">
    <source>
        <dbReference type="Proteomes" id="UP000622552"/>
    </source>
</evidence>
<dbReference type="Pfam" id="PF05593">
    <property type="entry name" value="RHS_repeat"/>
    <property type="match status" value="1"/>
</dbReference>
<dbReference type="InterPro" id="IPR000772">
    <property type="entry name" value="Ricin_B_lectin"/>
</dbReference>
<organism evidence="4 5">
    <name type="scientific">Longispora fulva</name>
    <dbReference type="NCBI Taxonomy" id="619741"/>
    <lineage>
        <taxon>Bacteria</taxon>
        <taxon>Bacillati</taxon>
        <taxon>Actinomycetota</taxon>
        <taxon>Actinomycetes</taxon>
        <taxon>Micromonosporales</taxon>
        <taxon>Micromonosporaceae</taxon>
        <taxon>Longispora</taxon>
    </lineage>
</organism>
<dbReference type="InterPro" id="IPR056823">
    <property type="entry name" value="TEN-like_YD-shell"/>
</dbReference>
<dbReference type="SUPFAM" id="SSF50370">
    <property type="entry name" value="Ricin B-like lectins"/>
    <property type="match status" value="2"/>
</dbReference>
<dbReference type="Pfam" id="PF25023">
    <property type="entry name" value="TEN_YD-shell"/>
    <property type="match status" value="1"/>
</dbReference>
<dbReference type="SMART" id="SM00458">
    <property type="entry name" value="RICIN"/>
    <property type="match status" value="2"/>
</dbReference>
<evidence type="ECO:0000259" key="3">
    <source>
        <dbReference type="SMART" id="SM00458"/>
    </source>
</evidence>
<dbReference type="Gene3D" id="2.80.10.50">
    <property type="match status" value="2"/>
</dbReference>
<dbReference type="EMBL" id="JADOUF010000001">
    <property type="protein sequence ID" value="MBG6134501.1"/>
    <property type="molecule type" value="Genomic_DNA"/>
</dbReference>
<dbReference type="Proteomes" id="UP000622552">
    <property type="component" value="Unassembled WGS sequence"/>
</dbReference>
<dbReference type="InterPro" id="IPR006530">
    <property type="entry name" value="YD"/>
</dbReference>
<accession>A0A8J7GBL8</accession>
<reference evidence="4" key="1">
    <citation type="submission" date="2020-11" db="EMBL/GenBank/DDBJ databases">
        <title>Sequencing the genomes of 1000 actinobacteria strains.</title>
        <authorList>
            <person name="Klenk H.-P."/>
        </authorList>
    </citation>
    <scope>NUCLEOTIDE SEQUENCE</scope>
    <source>
        <strain evidence="4">DSM 45356</strain>
    </source>
</reference>
<dbReference type="InterPro" id="IPR031325">
    <property type="entry name" value="RHS_repeat"/>
</dbReference>
<protein>
    <submittedName>
        <fullName evidence="4">RHS repeat-associated protein</fullName>
    </submittedName>
</protein>
<feature type="region of interest" description="Disordered" evidence="2">
    <location>
        <begin position="1"/>
        <end position="30"/>
    </location>
</feature>
<keyword evidence="1" id="KW-0677">Repeat</keyword>
<dbReference type="InterPro" id="IPR050708">
    <property type="entry name" value="T6SS_VgrG/RHS"/>
</dbReference>
<feature type="domain" description="Ricin B lectin" evidence="3">
    <location>
        <begin position="822"/>
        <end position="953"/>
    </location>
</feature>
<dbReference type="NCBIfam" id="TIGR03696">
    <property type="entry name" value="Rhs_assc_core"/>
    <property type="match status" value="1"/>
</dbReference>
<feature type="region of interest" description="Disordered" evidence="2">
    <location>
        <begin position="183"/>
        <end position="205"/>
    </location>
</feature>